<dbReference type="PROSITE" id="PS01081">
    <property type="entry name" value="HTH_TETR_1"/>
    <property type="match status" value="1"/>
</dbReference>
<dbReference type="InterPro" id="IPR001647">
    <property type="entry name" value="HTH_TetR"/>
</dbReference>
<dbReference type="OrthoDB" id="9780824at2"/>
<evidence type="ECO:0000259" key="3">
    <source>
        <dbReference type="PROSITE" id="PS50977"/>
    </source>
</evidence>
<dbReference type="InterPro" id="IPR009057">
    <property type="entry name" value="Homeodomain-like_sf"/>
</dbReference>
<dbReference type="PROSITE" id="PS50977">
    <property type="entry name" value="HTH_TETR_2"/>
    <property type="match status" value="1"/>
</dbReference>
<evidence type="ECO:0000256" key="1">
    <source>
        <dbReference type="ARBA" id="ARBA00023125"/>
    </source>
</evidence>
<dbReference type="Gene3D" id="1.10.357.10">
    <property type="entry name" value="Tetracycline Repressor, domain 2"/>
    <property type="match status" value="1"/>
</dbReference>
<dbReference type="EMBL" id="MZGV01000104">
    <property type="protein sequence ID" value="OPJ55753.1"/>
    <property type="molecule type" value="Genomic_DNA"/>
</dbReference>
<protein>
    <submittedName>
        <fullName evidence="4">Putative HTH-type transcriptional regulator YvdT</fullName>
    </submittedName>
</protein>
<name>A0A1V4I723_9CLOT</name>
<organism evidence="4 5">
    <name type="scientific">Clostridium oryzae</name>
    <dbReference type="NCBI Taxonomy" id="1450648"/>
    <lineage>
        <taxon>Bacteria</taxon>
        <taxon>Bacillati</taxon>
        <taxon>Bacillota</taxon>
        <taxon>Clostridia</taxon>
        <taxon>Eubacteriales</taxon>
        <taxon>Clostridiaceae</taxon>
        <taxon>Clostridium</taxon>
    </lineage>
</organism>
<dbReference type="Proteomes" id="UP000190080">
    <property type="component" value="Unassembled WGS sequence"/>
</dbReference>
<sequence length="208" mass="24284">MARKASEGREEEILQAAVKIFSEKGYSNTTTSEIAKEVGIAEGTIFRYFKNKRELILKVIMNSVDVIADGLITRRLTKIINENRDKNIREVLKLILIDRVNLIEENKDIFKVVINEIQYDEGLRQIVVNNIIMSAKNLILDFTQERSLKLKFRNDIDLFVALRSLIGMVMMYMFQKEVFPDLITMDKEKQIEEMTDIFLDGIIKREEM</sequence>
<dbReference type="STRING" id="1450648.CLORY_43550"/>
<feature type="DNA-binding region" description="H-T-H motif" evidence="2">
    <location>
        <begin position="30"/>
        <end position="49"/>
    </location>
</feature>
<dbReference type="SUPFAM" id="SSF46689">
    <property type="entry name" value="Homeodomain-like"/>
    <property type="match status" value="1"/>
</dbReference>
<comment type="caution">
    <text evidence="4">The sequence shown here is derived from an EMBL/GenBank/DDBJ whole genome shotgun (WGS) entry which is preliminary data.</text>
</comment>
<keyword evidence="1 2" id="KW-0238">DNA-binding</keyword>
<dbReference type="PRINTS" id="PR00455">
    <property type="entry name" value="HTHTETR"/>
</dbReference>
<dbReference type="AlphaFoldDB" id="A0A1V4I723"/>
<gene>
    <name evidence="4" type="primary">yvdT</name>
    <name evidence="4" type="ORF">CLORY_43550</name>
</gene>
<evidence type="ECO:0000313" key="4">
    <source>
        <dbReference type="EMBL" id="OPJ55753.1"/>
    </source>
</evidence>
<feature type="domain" description="HTH tetR-type" evidence="3">
    <location>
        <begin position="7"/>
        <end position="67"/>
    </location>
</feature>
<dbReference type="InterPro" id="IPR023772">
    <property type="entry name" value="DNA-bd_HTH_TetR-type_CS"/>
</dbReference>
<dbReference type="RefSeq" id="WP_079428481.1">
    <property type="nucleotide sequence ID" value="NZ_MZGV01000104.1"/>
</dbReference>
<dbReference type="PANTHER" id="PTHR43479:SF11">
    <property type="entry name" value="ACREF_ENVCD OPERON REPRESSOR-RELATED"/>
    <property type="match status" value="1"/>
</dbReference>
<accession>A0A1V4I723</accession>
<dbReference type="Pfam" id="PF00440">
    <property type="entry name" value="TetR_N"/>
    <property type="match status" value="1"/>
</dbReference>
<evidence type="ECO:0000313" key="5">
    <source>
        <dbReference type="Proteomes" id="UP000190080"/>
    </source>
</evidence>
<keyword evidence="5" id="KW-1185">Reference proteome</keyword>
<dbReference type="InterPro" id="IPR050624">
    <property type="entry name" value="HTH-type_Tx_Regulator"/>
</dbReference>
<dbReference type="PANTHER" id="PTHR43479">
    <property type="entry name" value="ACREF/ENVCD OPERON REPRESSOR-RELATED"/>
    <property type="match status" value="1"/>
</dbReference>
<reference evidence="4 5" key="1">
    <citation type="submission" date="2017-03" db="EMBL/GenBank/DDBJ databases">
        <title>Genome sequence of Clostridium oryzae DSM 28571.</title>
        <authorList>
            <person name="Poehlein A."/>
            <person name="Daniel R."/>
        </authorList>
    </citation>
    <scope>NUCLEOTIDE SEQUENCE [LARGE SCALE GENOMIC DNA]</scope>
    <source>
        <strain evidence="4 5">DSM 28571</strain>
    </source>
</reference>
<proteinExistence type="predicted"/>
<dbReference type="SUPFAM" id="SSF48498">
    <property type="entry name" value="Tetracyclin repressor-like, C-terminal domain"/>
    <property type="match status" value="1"/>
</dbReference>
<evidence type="ECO:0000256" key="2">
    <source>
        <dbReference type="PROSITE-ProRule" id="PRU00335"/>
    </source>
</evidence>
<dbReference type="InterPro" id="IPR036271">
    <property type="entry name" value="Tet_transcr_reg_TetR-rel_C_sf"/>
</dbReference>
<dbReference type="GO" id="GO:0003677">
    <property type="term" value="F:DNA binding"/>
    <property type="evidence" value="ECO:0007669"/>
    <property type="project" value="UniProtKB-UniRule"/>
</dbReference>